<proteinExistence type="predicted"/>
<evidence type="ECO:0000256" key="1">
    <source>
        <dbReference type="SAM" id="MobiDB-lite"/>
    </source>
</evidence>
<keyword evidence="3" id="KW-1185">Reference proteome</keyword>
<evidence type="ECO:0000313" key="2">
    <source>
        <dbReference type="EMBL" id="KIJ14623.1"/>
    </source>
</evidence>
<dbReference type="AlphaFoldDB" id="A0A0C9TWJ7"/>
<sequence>MFDRSSVLEESPRMRYWWIKSSREGSRPIARRSPIGHEIPVSRRAVHCHFVSAIVKVLPSRTPPGKLACTARGVIGEHKDVTLTLLDKVVHGGHASSTQQIPEAETQKLSNAGRSEGTPRFQLVVRVPGGPDKKLTNLEDEEMAAGEVERATSL</sequence>
<feature type="region of interest" description="Disordered" evidence="1">
    <location>
        <begin position="94"/>
        <end position="154"/>
    </location>
</feature>
<dbReference type="Proteomes" id="UP000053647">
    <property type="component" value="Unassembled WGS sequence"/>
</dbReference>
<reference evidence="2 3" key="1">
    <citation type="submission" date="2014-06" db="EMBL/GenBank/DDBJ databases">
        <authorList>
            <consortium name="DOE Joint Genome Institute"/>
            <person name="Kuo A."/>
            <person name="Kohler A."/>
            <person name="Nagy L.G."/>
            <person name="Floudas D."/>
            <person name="Copeland A."/>
            <person name="Barry K.W."/>
            <person name="Cichocki N."/>
            <person name="Veneault-Fourrey C."/>
            <person name="LaButti K."/>
            <person name="Lindquist E.A."/>
            <person name="Lipzen A."/>
            <person name="Lundell T."/>
            <person name="Morin E."/>
            <person name="Murat C."/>
            <person name="Sun H."/>
            <person name="Tunlid A."/>
            <person name="Henrissat B."/>
            <person name="Grigoriev I.V."/>
            <person name="Hibbett D.S."/>
            <person name="Martin F."/>
            <person name="Nordberg H.P."/>
            <person name="Cantor M.N."/>
            <person name="Hua S.X."/>
        </authorList>
    </citation>
    <scope>NUCLEOTIDE SEQUENCE [LARGE SCALE GENOMIC DNA]</scope>
    <source>
        <strain evidence="2 3">ATCC 200175</strain>
    </source>
</reference>
<feature type="compositionally biased region" description="Polar residues" evidence="1">
    <location>
        <begin position="95"/>
        <end position="113"/>
    </location>
</feature>
<organism evidence="2 3">
    <name type="scientific">Paxillus involutus ATCC 200175</name>
    <dbReference type="NCBI Taxonomy" id="664439"/>
    <lineage>
        <taxon>Eukaryota</taxon>
        <taxon>Fungi</taxon>
        <taxon>Dikarya</taxon>
        <taxon>Basidiomycota</taxon>
        <taxon>Agaricomycotina</taxon>
        <taxon>Agaricomycetes</taxon>
        <taxon>Agaricomycetidae</taxon>
        <taxon>Boletales</taxon>
        <taxon>Paxilineae</taxon>
        <taxon>Paxillaceae</taxon>
        <taxon>Paxillus</taxon>
    </lineage>
</organism>
<name>A0A0C9TWJ7_PAXIN</name>
<reference evidence="3" key="2">
    <citation type="submission" date="2015-01" db="EMBL/GenBank/DDBJ databases">
        <title>Evolutionary Origins and Diversification of the Mycorrhizal Mutualists.</title>
        <authorList>
            <consortium name="DOE Joint Genome Institute"/>
            <consortium name="Mycorrhizal Genomics Consortium"/>
            <person name="Kohler A."/>
            <person name="Kuo A."/>
            <person name="Nagy L.G."/>
            <person name="Floudas D."/>
            <person name="Copeland A."/>
            <person name="Barry K.W."/>
            <person name="Cichocki N."/>
            <person name="Veneault-Fourrey C."/>
            <person name="LaButti K."/>
            <person name="Lindquist E.A."/>
            <person name="Lipzen A."/>
            <person name="Lundell T."/>
            <person name="Morin E."/>
            <person name="Murat C."/>
            <person name="Riley R."/>
            <person name="Ohm R."/>
            <person name="Sun H."/>
            <person name="Tunlid A."/>
            <person name="Henrissat B."/>
            <person name="Grigoriev I.V."/>
            <person name="Hibbett D.S."/>
            <person name="Martin F."/>
        </authorList>
    </citation>
    <scope>NUCLEOTIDE SEQUENCE [LARGE SCALE GENOMIC DNA]</scope>
    <source>
        <strain evidence="3">ATCC 200175</strain>
    </source>
</reference>
<dbReference type="HOGENOM" id="CLU_1704795_0_0_1"/>
<protein>
    <submittedName>
        <fullName evidence="2">Uncharacterized protein</fullName>
    </submittedName>
</protein>
<dbReference type="EMBL" id="KN819341">
    <property type="protein sequence ID" value="KIJ14623.1"/>
    <property type="molecule type" value="Genomic_DNA"/>
</dbReference>
<accession>A0A0C9TWJ7</accession>
<gene>
    <name evidence="2" type="ORF">PAXINDRAFT_12460</name>
</gene>
<evidence type="ECO:0000313" key="3">
    <source>
        <dbReference type="Proteomes" id="UP000053647"/>
    </source>
</evidence>